<protein>
    <submittedName>
        <fullName evidence="1">Uncharacterized protein</fullName>
    </submittedName>
</protein>
<dbReference type="EMBL" id="JARXYA010000005">
    <property type="protein sequence ID" value="MDH6503926.1"/>
    <property type="molecule type" value="Genomic_DNA"/>
</dbReference>
<keyword evidence="2" id="KW-1185">Reference proteome</keyword>
<evidence type="ECO:0000313" key="1">
    <source>
        <dbReference type="EMBL" id="MDH6503926.1"/>
    </source>
</evidence>
<comment type="caution">
    <text evidence="1">The sequence shown here is derived from an EMBL/GenBank/DDBJ whole genome shotgun (WGS) entry which is preliminary data.</text>
</comment>
<dbReference type="AlphaFoldDB" id="A0AA43M829"/>
<accession>A0AA43M829</accession>
<reference evidence="1" key="1">
    <citation type="submission" date="2023-04" db="EMBL/GenBank/DDBJ databases">
        <title>Genome Encyclopedia of Bacteria and Archaea VI: Functional Genomics of Type Strains.</title>
        <authorList>
            <person name="Whitman W."/>
        </authorList>
    </citation>
    <scope>NUCLEOTIDE SEQUENCE</scope>
    <source>
        <strain evidence="1">Enz.4-51</strain>
    </source>
</reference>
<organism evidence="1 2">
    <name type="scientific">Polynucleobacter sphagniphilus</name>
    <dbReference type="NCBI Taxonomy" id="1743169"/>
    <lineage>
        <taxon>Bacteria</taxon>
        <taxon>Pseudomonadati</taxon>
        <taxon>Pseudomonadota</taxon>
        <taxon>Betaproteobacteria</taxon>
        <taxon>Burkholderiales</taxon>
        <taxon>Burkholderiaceae</taxon>
        <taxon>Polynucleobacter</taxon>
    </lineage>
</organism>
<evidence type="ECO:0000313" key="2">
    <source>
        <dbReference type="Proteomes" id="UP001161160"/>
    </source>
</evidence>
<proteinExistence type="predicted"/>
<sequence length="66" mass="7495">MRIELLRVENYLAPLFWFRDSVDFTSDVNENPVLTGFFYNELGSMSPVGIKIKGINVPVLHPPNGE</sequence>
<dbReference type="Proteomes" id="UP001161160">
    <property type="component" value="Unassembled WGS sequence"/>
</dbReference>
<name>A0AA43M829_9BURK</name>
<gene>
    <name evidence="1" type="ORF">M2127_001230</name>
</gene>